<sequence length="100" mass="10166">MVGPAGASEDGAGAGAADEGAGAAEEAGAEDVPPQAASTSTSASAIENAKYFFMKFPPIQLALCAVDIFDKKISTAISVFSIAQGNSIGKFFGLNHEYYE</sequence>
<dbReference type="EMBL" id="VSSQ01073414">
    <property type="protein sequence ID" value="MPN24532.1"/>
    <property type="molecule type" value="Genomic_DNA"/>
</dbReference>
<reference evidence="2" key="1">
    <citation type="submission" date="2019-08" db="EMBL/GenBank/DDBJ databases">
        <authorList>
            <person name="Kucharzyk K."/>
            <person name="Murdoch R.W."/>
            <person name="Higgins S."/>
            <person name="Loffler F."/>
        </authorList>
    </citation>
    <scope>NUCLEOTIDE SEQUENCE</scope>
</reference>
<accession>A0A645GET6</accession>
<dbReference type="AlphaFoldDB" id="A0A645GET6"/>
<feature type="compositionally biased region" description="Low complexity" evidence="1">
    <location>
        <begin position="1"/>
        <end position="26"/>
    </location>
</feature>
<proteinExistence type="predicted"/>
<protein>
    <submittedName>
        <fullName evidence="2">Uncharacterized protein</fullName>
    </submittedName>
</protein>
<feature type="region of interest" description="Disordered" evidence="1">
    <location>
        <begin position="1"/>
        <end position="41"/>
    </location>
</feature>
<evidence type="ECO:0000313" key="2">
    <source>
        <dbReference type="EMBL" id="MPN24532.1"/>
    </source>
</evidence>
<gene>
    <name evidence="2" type="ORF">SDC9_171931</name>
</gene>
<name>A0A645GET6_9ZZZZ</name>
<organism evidence="2">
    <name type="scientific">bioreactor metagenome</name>
    <dbReference type="NCBI Taxonomy" id="1076179"/>
    <lineage>
        <taxon>unclassified sequences</taxon>
        <taxon>metagenomes</taxon>
        <taxon>ecological metagenomes</taxon>
    </lineage>
</organism>
<evidence type="ECO:0000256" key="1">
    <source>
        <dbReference type="SAM" id="MobiDB-lite"/>
    </source>
</evidence>
<comment type="caution">
    <text evidence="2">The sequence shown here is derived from an EMBL/GenBank/DDBJ whole genome shotgun (WGS) entry which is preliminary data.</text>
</comment>